<sequence length="194" mass="19694">MVSIEVGVVILIVFLVVTPMAILNYTPALQASAIVGLHGLLADKAAQNKATGSNQAGCIVSAKASKGSGDGSVSVSAEADYDTCNQQGNGHSGIDFLTVGANYPYSITDPCNGQTYTTYDYAFGYALYYLSNGKIEIACAYSPNLGPGGYSTSYPSVNGVSDVLVNTTAWSGTCSNPGVGSNCVASTAASSPKG</sequence>
<keyword evidence="1" id="KW-0812">Transmembrane</keyword>
<name>A0A2R6C744_9ARCH</name>
<dbReference type="AlphaFoldDB" id="A0A2R6C744"/>
<evidence type="ECO:0000256" key="1">
    <source>
        <dbReference type="SAM" id="Phobius"/>
    </source>
</evidence>
<protein>
    <submittedName>
        <fullName evidence="2">Uncharacterized protein</fullName>
    </submittedName>
</protein>
<gene>
    <name evidence="2" type="ORF">B9Q04_14775</name>
</gene>
<proteinExistence type="predicted"/>
<evidence type="ECO:0000313" key="3">
    <source>
        <dbReference type="Proteomes" id="UP000242015"/>
    </source>
</evidence>
<keyword evidence="1" id="KW-1133">Transmembrane helix</keyword>
<evidence type="ECO:0000313" key="2">
    <source>
        <dbReference type="EMBL" id="PSO06684.1"/>
    </source>
</evidence>
<feature type="transmembrane region" description="Helical" evidence="1">
    <location>
        <begin position="6"/>
        <end position="25"/>
    </location>
</feature>
<dbReference type="Proteomes" id="UP000242015">
    <property type="component" value="Unassembled WGS sequence"/>
</dbReference>
<keyword evidence="1" id="KW-0472">Membrane</keyword>
<dbReference type="EMBL" id="NEXF01000425">
    <property type="protein sequence ID" value="PSO06684.1"/>
    <property type="molecule type" value="Genomic_DNA"/>
</dbReference>
<reference evidence="2 3" key="1">
    <citation type="submission" date="2017-04" db="EMBL/GenBank/DDBJ databases">
        <title>Novel microbial lineages endemic to geothermal iron-oxide mats fill important gaps in the evolutionary history of Archaea.</title>
        <authorList>
            <person name="Jay Z.J."/>
            <person name="Beam J.P."/>
            <person name="Dlakic M."/>
            <person name="Rusch D.B."/>
            <person name="Kozubal M.A."/>
            <person name="Inskeep W.P."/>
        </authorList>
    </citation>
    <scope>NUCLEOTIDE SEQUENCE [LARGE SCALE GENOMIC DNA]</scope>
    <source>
        <strain evidence="2">BE_D</strain>
    </source>
</reference>
<organism evidence="2 3">
    <name type="scientific">Candidatus Marsarchaeota G2 archaeon BE_D</name>
    <dbReference type="NCBI Taxonomy" id="1978158"/>
    <lineage>
        <taxon>Archaea</taxon>
        <taxon>Candidatus Marsarchaeota</taxon>
        <taxon>Candidatus Marsarchaeota group 2</taxon>
    </lineage>
</organism>
<accession>A0A2R6C744</accession>
<comment type="caution">
    <text evidence="2">The sequence shown here is derived from an EMBL/GenBank/DDBJ whole genome shotgun (WGS) entry which is preliminary data.</text>
</comment>